<evidence type="ECO:0000259" key="1">
    <source>
        <dbReference type="PROSITE" id="PS50943"/>
    </source>
</evidence>
<dbReference type="InterPro" id="IPR010982">
    <property type="entry name" value="Lambda_DNA-bd_dom_sf"/>
</dbReference>
<protein>
    <recommendedName>
        <fullName evidence="1">HTH cro/C1-type domain-containing protein</fullName>
    </recommendedName>
</protein>
<dbReference type="Proteomes" id="UP000195897">
    <property type="component" value="Unassembled WGS sequence"/>
</dbReference>
<comment type="caution">
    <text evidence="2">The sequence shown here is derived from an EMBL/GenBank/DDBJ whole genome shotgun (WGS) entry which is preliminary data.</text>
</comment>
<dbReference type="CDD" id="cd00093">
    <property type="entry name" value="HTH_XRE"/>
    <property type="match status" value="1"/>
</dbReference>
<dbReference type="SUPFAM" id="SSF47413">
    <property type="entry name" value="lambda repressor-like DNA-binding domains"/>
    <property type="match status" value="1"/>
</dbReference>
<evidence type="ECO:0000313" key="2">
    <source>
        <dbReference type="EMBL" id="OUP51571.1"/>
    </source>
</evidence>
<dbReference type="PROSITE" id="PS50943">
    <property type="entry name" value="HTH_CROC1"/>
    <property type="match status" value="1"/>
</dbReference>
<organism evidence="2 3">
    <name type="scientific">Butyricicoccus pullicaecorum</name>
    <dbReference type="NCBI Taxonomy" id="501571"/>
    <lineage>
        <taxon>Bacteria</taxon>
        <taxon>Bacillati</taxon>
        <taxon>Bacillota</taxon>
        <taxon>Clostridia</taxon>
        <taxon>Eubacteriales</taxon>
        <taxon>Butyricicoccaceae</taxon>
        <taxon>Butyricicoccus</taxon>
    </lineage>
</organism>
<dbReference type="RefSeq" id="WP_087374358.1">
    <property type="nucleotide sequence ID" value="NZ_NFKK01000020.1"/>
</dbReference>
<sequence length="78" mass="8881">MAKPFKELRKLMYAEGIDQRSLARQLGKGTTYVSSRIRGLAPWDMLDVYALCDLFEIPAGEIAVYFPREDVTPRTSQV</sequence>
<feature type="domain" description="HTH cro/C1-type" evidence="1">
    <location>
        <begin position="5"/>
        <end position="62"/>
    </location>
</feature>
<dbReference type="EMBL" id="NFKK01000020">
    <property type="protein sequence ID" value="OUP51571.1"/>
    <property type="molecule type" value="Genomic_DNA"/>
</dbReference>
<evidence type="ECO:0000313" key="3">
    <source>
        <dbReference type="Proteomes" id="UP000195897"/>
    </source>
</evidence>
<reference evidence="3" key="1">
    <citation type="submission" date="2017-04" db="EMBL/GenBank/DDBJ databases">
        <title>Function of individual gut microbiota members based on whole genome sequencing of pure cultures obtained from chicken caecum.</title>
        <authorList>
            <person name="Medvecky M."/>
            <person name="Cejkova D."/>
            <person name="Polansky O."/>
            <person name="Karasova D."/>
            <person name="Kubasova T."/>
            <person name="Cizek A."/>
            <person name="Rychlik I."/>
        </authorList>
    </citation>
    <scope>NUCLEOTIDE SEQUENCE [LARGE SCALE GENOMIC DNA]</scope>
    <source>
        <strain evidence="3">An180</strain>
    </source>
</reference>
<proteinExistence type="predicted"/>
<gene>
    <name evidence="2" type="ORF">B5F17_12655</name>
</gene>
<dbReference type="InterPro" id="IPR001387">
    <property type="entry name" value="Cro/C1-type_HTH"/>
</dbReference>
<name>A0A1Y4L9V1_9FIRM</name>
<accession>A0A1Y4L9V1</accession>
<dbReference type="GO" id="GO:0003677">
    <property type="term" value="F:DNA binding"/>
    <property type="evidence" value="ECO:0007669"/>
    <property type="project" value="InterPro"/>
</dbReference>
<dbReference type="AlphaFoldDB" id="A0A1Y4L9V1"/>